<dbReference type="InterPro" id="IPR018490">
    <property type="entry name" value="cNMP-bd_dom_sf"/>
</dbReference>
<dbReference type="Proteomes" id="UP000266196">
    <property type="component" value="Unassembled WGS sequence"/>
</dbReference>
<accession>A0A397FCR9</accession>
<evidence type="ECO:0000313" key="1">
    <source>
        <dbReference type="EMBL" id="RHZ07751.1"/>
    </source>
</evidence>
<evidence type="ECO:0000313" key="2">
    <source>
        <dbReference type="EMBL" id="RHZ24923.1"/>
    </source>
</evidence>
<dbReference type="EMBL" id="QUTF01016089">
    <property type="protein sequence ID" value="RHZ07751.1"/>
    <property type="molecule type" value="Genomic_DNA"/>
</dbReference>
<sequence>MLPLKHGLHETTLLEALAALPYMDMVPISPALQQRVALKMTRKSFPPQSSLLQDPCGIFFVSEGTIEIQFDDDMVEVHSKTFLFDRSSHAMPSLVDVNIMAVDNVECLVLSADDFANTIGITLQHRRVEHPLAFITAFDTTPQNESAPPRKLSI</sequence>
<dbReference type="InterPro" id="IPR014710">
    <property type="entry name" value="RmlC-like_jellyroll"/>
</dbReference>
<dbReference type="SUPFAM" id="SSF51206">
    <property type="entry name" value="cAMP-binding domain-like"/>
    <property type="match status" value="1"/>
</dbReference>
<dbReference type="AlphaFoldDB" id="A0A397FCR9"/>
<gene>
    <name evidence="1" type="ORF">DYB26_012888</name>
    <name evidence="2" type="ORF">DYB31_014041</name>
</gene>
<feature type="non-terminal residue" evidence="2">
    <location>
        <position position="154"/>
    </location>
</feature>
<organism evidence="2 3">
    <name type="scientific">Aphanomyces astaci</name>
    <name type="common">Crayfish plague agent</name>
    <dbReference type="NCBI Taxonomy" id="112090"/>
    <lineage>
        <taxon>Eukaryota</taxon>
        <taxon>Sar</taxon>
        <taxon>Stramenopiles</taxon>
        <taxon>Oomycota</taxon>
        <taxon>Saprolegniomycetes</taxon>
        <taxon>Saprolegniales</taxon>
        <taxon>Verrucalvaceae</taxon>
        <taxon>Aphanomyces</taxon>
    </lineage>
</organism>
<dbReference type="Proteomes" id="UP000286510">
    <property type="component" value="Unassembled WGS sequence"/>
</dbReference>
<name>A0A397FCR9_APHAT</name>
<comment type="caution">
    <text evidence="2">The sequence shown here is derived from an EMBL/GenBank/DDBJ whole genome shotgun (WGS) entry which is preliminary data.</text>
</comment>
<protein>
    <recommendedName>
        <fullName evidence="5">Cyclic nucleotide-binding domain-containing protein</fullName>
    </recommendedName>
</protein>
<evidence type="ECO:0008006" key="5">
    <source>
        <dbReference type="Google" id="ProtNLM"/>
    </source>
</evidence>
<evidence type="ECO:0000313" key="4">
    <source>
        <dbReference type="Proteomes" id="UP000286510"/>
    </source>
</evidence>
<reference evidence="3 4" key="1">
    <citation type="submission" date="2018-08" db="EMBL/GenBank/DDBJ databases">
        <title>Aphanomyces genome sequencing and annotation.</title>
        <authorList>
            <person name="Minardi D."/>
            <person name="Oidtmann B."/>
            <person name="Van Der Giezen M."/>
            <person name="Studholme D.J."/>
        </authorList>
    </citation>
    <scope>NUCLEOTIDE SEQUENCE [LARGE SCALE GENOMIC DNA]</scope>
    <source>
        <strain evidence="2 3">197901</strain>
        <strain evidence="1 4">FDL457</strain>
    </source>
</reference>
<proteinExistence type="predicted"/>
<dbReference type="EMBL" id="QUTE01008375">
    <property type="protein sequence ID" value="RHZ24923.1"/>
    <property type="molecule type" value="Genomic_DNA"/>
</dbReference>
<evidence type="ECO:0000313" key="3">
    <source>
        <dbReference type="Proteomes" id="UP000266196"/>
    </source>
</evidence>
<dbReference type="Gene3D" id="2.60.120.10">
    <property type="entry name" value="Jelly Rolls"/>
    <property type="match status" value="1"/>
</dbReference>